<keyword evidence="1" id="KW-0547">Nucleotide-binding</keyword>
<keyword evidence="2 5" id="KW-0067">ATP-binding</keyword>
<dbReference type="SUPFAM" id="SSF48452">
    <property type="entry name" value="TPR-like"/>
    <property type="match status" value="1"/>
</dbReference>
<organism evidence="5 6">
    <name type="scientific">Nonomuraea guangzhouensis</name>
    <dbReference type="NCBI Taxonomy" id="1291555"/>
    <lineage>
        <taxon>Bacteria</taxon>
        <taxon>Bacillati</taxon>
        <taxon>Actinomycetota</taxon>
        <taxon>Actinomycetes</taxon>
        <taxon>Streptosporangiales</taxon>
        <taxon>Streptosporangiaceae</taxon>
        <taxon>Nonomuraea</taxon>
    </lineage>
</organism>
<dbReference type="EMBL" id="JBHUCM010000049">
    <property type="protein sequence ID" value="MFD1545765.1"/>
    <property type="molecule type" value="Genomic_DNA"/>
</dbReference>
<dbReference type="Pfam" id="PF03704">
    <property type="entry name" value="BTAD"/>
    <property type="match status" value="1"/>
</dbReference>
<dbReference type="RefSeq" id="WP_378625804.1">
    <property type="nucleotide sequence ID" value="NZ_JBHUCM010000049.1"/>
</dbReference>
<proteinExistence type="predicted"/>
<dbReference type="InterPro" id="IPR027417">
    <property type="entry name" value="P-loop_NTPase"/>
</dbReference>
<gene>
    <name evidence="5" type="ORF">ACFSJ0_52595</name>
</gene>
<sequence length="461" mass="48186">AVAADPFDEAAQRLLMRAHGAAGEPARALLAYERLRDILAAELGTDPAAETRAVHLAILRERPTAPLAGAARAPLTGVARERGATLPGRAVEVAGISRSWAAAVAGRTGVLLIVGEAGIGKSRLADEAVRVARATGGIVLRAQCHEIERSLFLQPFADALAPQVTRLAGPVLHGLVGNGAQALAGLIPEAAPALRQGRDGPGGEAGRRSAYEAVVAVLRGLAARKPVLLVLEDLHLAGTATVELVHYLARRVSGARLLVVATARPAEDAAEGAMEGAAAMEALGRAAVRLELGPLPAQAVARLAAEAGLGSWADEVLHRTRGHPLFVVELLRGLAAGERGVPEALRAAVLARVRRMGPLVARLLRAASVLRRPFDPALLGELLGLAPQVAAEQCERALRVGLLVVVGSRYEFANDLTREALYSATPAPTRLVYRRRAAELLGPRARPSVNGRSRCPEPGRR</sequence>
<evidence type="ECO:0000313" key="6">
    <source>
        <dbReference type="Proteomes" id="UP001597097"/>
    </source>
</evidence>
<dbReference type="GO" id="GO:0005524">
    <property type="term" value="F:ATP binding"/>
    <property type="evidence" value="ECO:0007669"/>
    <property type="project" value="UniProtKB-KW"/>
</dbReference>
<keyword evidence="6" id="KW-1185">Reference proteome</keyword>
<dbReference type="InterPro" id="IPR011990">
    <property type="entry name" value="TPR-like_helical_dom_sf"/>
</dbReference>
<evidence type="ECO:0000256" key="1">
    <source>
        <dbReference type="ARBA" id="ARBA00022741"/>
    </source>
</evidence>
<dbReference type="Proteomes" id="UP001597097">
    <property type="component" value="Unassembled WGS sequence"/>
</dbReference>
<dbReference type="Gene3D" id="1.25.40.10">
    <property type="entry name" value="Tetratricopeptide repeat domain"/>
    <property type="match status" value="1"/>
</dbReference>
<dbReference type="PANTHER" id="PTHR16305">
    <property type="entry name" value="TESTICULAR SOLUBLE ADENYLYL CYCLASE"/>
    <property type="match status" value="1"/>
</dbReference>
<feature type="domain" description="Orc1-like AAA ATPase" evidence="4">
    <location>
        <begin position="86"/>
        <end position="260"/>
    </location>
</feature>
<protein>
    <submittedName>
        <fullName evidence="5">ATP-binding protein</fullName>
    </submittedName>
</protein>
<reference evidence="6" key="1">
    <citation type="journal article" date="2019" name="Int. J. Syst. Evol. Microbiol.">
        <title>The Global Catalogue of Microorganisms (GCM) 10K type strain sequencing project: providing services to taxonomists for standard genome sequencing and annotation.</title>
        <authorList>
            <consortium name="The Broad Institute Genomics Platform"/>
            <consortium name="The Broad Institute Genome Sequencing Center for Infectious Disease"/>
            <person name="Wu L."/>
            <person name="Ma J."/>
        </authorList>
    </citation>
    <scope>NUCLEOTIDE SEQUENCE [LARGE SCALE GENOMIC DNA]</scope>
    <source>
        <strain evidence="6">CGMCC 1.15399</strain>
    </source>
</reference>
<evidence type="ECO:0000313" key="5">
    <source>
        <dbReference type="EMBL" id="MFD1545765.1"/>
    </source>
</evidence>
<feature type="non-terminal residue" evidence="5">
    <location>
        <position position="1"/>
    </location>
</feature>
<evidence type="ECO:0000259" key="3">
    <source>
        <dbReference type="Pfam" id="PF03704"/>
    </source>
</evidence>
<dbReference type="InterPro" id="IPR041664">
    <property type="entry name" value="AAA_16"/>
</dbReference>
<comment type="caution">
    <text evidence="5">The sequence shown here is derived from an EMBL/GenBank/DDBJ whole genome shotgun (WGS) entry which is preliminary data.</text>
</comment>
<name>A0ABW4GSF3_9ACTN</name>
<accession>A0ABW4GSF3</accession>
<dbReference type="InterPro" id="IPR005158">
    <property type="entry name" value="BTAD"/>
</dbReference>
<feature type="domain" description="Bacterial transcriptional activator" evidence="3">
    <location>
        <begin position="2"/>
        <end position="59"/>
    </location>
</feature>
<dbReference type="SUPFAM" id="SSF52540">
    <property type="entry name" value="P-loop containing nucleoside triphosphate hydrolases"/>
    <property type="match status" value="1"/>
</dbReference>
<evidence type="ECO:0000259" key="4">
    <source>
        <dbReference type="Pfam" id="PF13191"/>
    </source>
</evidence>
<evidence type="ECO:0000256" key="2">
    <source>
        <dbReference type="ARBA" id="ARBA00022840"/>
    </source>
</evidence>
<dbReference type="Pfam" id="PF13191">
    <property type="entry name" value="AAA_16"/>
    <property type="match status" value="1"/>
</dbReference>
<dbReference type="PANTHER" id="PTHR16305:SF35">
    <property type="entry name" value="TRANSCRIPTIONAL ACTIVATOR DOMAIN"/>
    <property type="match status" value="1"/>
</dbReference>